<accession>A0ACD0ZMW9</accession>
<sequence>MKNPLNGSTLLRLAPAILPPCCLRPDTQRANPPPGRLKTRRPVAIRYFDILNGLGRLKPTQGGVHCVFRRPAQTNPTMTQQVLTILGSTGSIGESTLDVVSRHPEKFRIFALAGHKQVHKLAAQCQRFNPQFAVAADAQHAALLEQLLKSARCRTKVLYGAQALIDVAGAGEVTGVMAAIVGAAGLPSALAAAAGGKTIYLANKETLVVSGALFMETARAGGAKILPVDSEHNAIYQVLPQNYSGRLNAHGIESIILTASGGPFLDTDLAAFDRITPAQAVKHPNWVMGQKISVDSATMMNKGLELIEAHWLFHCPPEKLEVVVHPQSVVHSMVRYRDGSVLAQMGNPDMRTPIAYCLGLPERIESGAGALDFATLSALTFCQPDLARYPCLKLAYDALHAGGGAPCVLNAANEEAVAAFLAGRIRFTDIARTVAYCLEQGFSDGLNDIESLLAQDAQTRAQAQDFIGRLKQAV</sequence>
<dbReference type="EMBL" id="CP060414">
    <property type="protein sequence ID" value="QNT59262.2"/>
    <property type="molecule type" value="Genomic_DNA"/>
</dbReference>
<proteinExistence type="predicted"/>
<keyword evidence="2" id="KW-1185">Reference proteome</keyword>
<organism evidence="1 2">
    <name type="scientific">Neisseria musculi</name>
    <dbReference type="NCBI Taxonomy" id="1815583"/>
    <lineage>
        <taxon>Bacteria</taxon>
        <taxon>Pseudomonadati</taxon>
        <taxon>Pseudomonadota</taxon>
        <taxon>Betaproteobacteria</taxon>
        <taxon>Neisseriales</taxon>
        <taxon>Neisseriaceae</taxon>
        <taxon>Neisseria</taxon>
    </lineage>
</organism>
<dbReference type="Proteomes" id="UP000516412">
    <property type="component" value="Chromosome"/>
</dbReference>
<gene>
    <name evidence="1" type="primary">dxr</name>
    <name evidence="1" type="ORF">H7A79_2343</name>
</gene>
<evidence type="ECO:0000313" key="1">
    <source>
        <dbReference type="EMBL" id="QNT59262.2"/>
    </source>
</evidence>
<evidence type="ECO:0000313" key="2">
    <source>
        <dbReference type="Proteomes" id="UP000516412"/>
    </source>
</evidence>
<name>A0ACD0ZMW9_9NEIS</name>
<reference evidence="1" key="1">
    <citation type="submission" date="2024-06" db="EMBL/GenBank/DDBJ databases">
        <title>Complete Genome Sequence of mouse commensal type strain Neisseria musculi.</title>
        <authorList>
            <person name="Thapa E."/>
            <person name="Aluvathingal J."/>
            <person name="Nadendla S."/>
            <person name="Mehta A."/>
            <person name="Tettelin H."/>
            <person name="Weyand N.J."/>
        </authorList>
    </citation>
    <scope>NUCLEOTIDE SEQUENCE</scope>
    <source>
        <strain evidence="1">NW831</strain>
    </source>
</reference>
<protein>
    <submittedName>
        <fullName evidence="1">1-deoxy-D-xylulose 5-phosphate reductoisomerase</fullName>
    </submittedName>
</protein>